<reference evidence="3" key="2">
    <citation type="submission" date="2015-01" db="EMBL/GenBank/DDBJ databases">
        <title>Evolutionary Origins and Diversification of the Mycorrhizal Mutualists.</title>
        <authorList>
            <consortium name="DOE Joint Genome Institute"/>
            <consortium name="Mycorrhizal Genomics Consortium"/>
            <person name="Kohler A."/>
            <person name="Kuo A."/>
            <person name="Nagy L.G."/>
            <person name="Floudas D."/>
            <person name="Copeland A."/>
            <person name="Barry K.W."/>
            <person name="Cichocki N."/>
            <person name="Veneault-Fourrey C."/>
            <person name="LaButti K."/>
            <person name="Lindquist E.A."/>
            <person name="Lipzen A."/>
            <person name="Lundell T."/>
            <person name="Morin E."/>
            <person name="Murat C."/>
            <person name="Riley R."/>
            <person name="Ohm R."/>
            <person name="Sun H."/>
            <person name="Tunlid A."/>
            <person name="Henrissat B."/>
            <person name="Grigoriev I.V."/>
            <person name="Hibbett D.S."/>
            <person name="Martin F."/>
        </authorList>
    </citation>
    <scope>NUCLEOTIDE SEQUENCE [LARGE SCALE GENOMIC DNA]</scope>
    <source>
        <strain evidence="3">MAFF 305830</strain>
    </source>
</reference>
<accession>A0A0C2W8F2</accession>
<name>A0A0C2W8F2_SERVB</name>
<evidence type="ECO:0000256" key="1">
    <source>
        <dbReference type="SAM" id="MobiDB-lite"/>
    </source>
</evidence>
<organism evidence="2 3">
    <name type="scientific">Serendipita vermifera MAFF 305830</name>
    <dbReference type="NCBI Taxonomy" id="933852"/>
    <lineage>
        <taxon>Eukaryota</taxon>
        <taxon>Fungi</taxon>
        <taxon>Dikarya</taxon>
        <taxon>Basidiomycota</taxon>
        <taxon>Agaricomycotina</taxon>
        <taxon>Agaricomycetes</taxon>
        <taxon>Sebacinales</taxon>
        <taxon>Serendipitaceae</taxon>
        <taxon>Serendipita</taxon>
    </lineage>
</organism>
<reference evidence="2 3" key="1">
    <citation type="submission" date="2014-04" db="EMBL/GenBank/DDBJ databases">
        <authorList>
            <consortium name="DOE Joint Genome Institute"/>
            <person name="Kuo A."/>
            <person name="Zuccaro A."/>
            <person name="Kohler A."/>
            <person name="Nagy L.G."/>
            <person name="Floudas D."/>
            <person name="Copeland A."/>
            <person name="Barry K.W."/>
            <person name="Cichocki N."/>
            <person name="Veneault-Fourrey C."/>
            <person name="LaButti K."/>
            <person name="Lindquist E.A."/>
            <person name="Lipzen A."/>
            <person name="Lundell T."/>
            <person name="Morin E."/>
            <person name="Murat C."/>
            <person name="Sun H."/>
            <person name="Tunlid A."/>
            <person name="Henrissat B."/>
            <person name="Grigoriev I.V."/>
            <person name="Hibbett D.S."/>
            <person name="Martin F."/>
            <person name="Nordberg H.P."/>
            <person name="Cantor M.N."/>
            <person name="Hua S.X."/>
        </authorList>
    </citation>
    <scope>NUCLEOTIDE SEQUENCE [LARGE SCALE GENOMIC DNA]</scope>
    <source>
        <strain evidence="2 3">MAFF 305830</strain>
    </source>
</reference>
<evidence type="ECO:0000313" key="2">
    <source>
        <dbReference type="EMBL" id="KIM22693.1"/>
    </source>
</evidence>
<feature type="region of interest" description="Disordered" evidence="1">
    <location>
        <begin position="24"/>
        <end position="81"/>
    </location>
</feature>
<dbReference type="EMBL" id="KN824350">
    <property type="protein sequence ID" value="KIM22693.1"/>
    <property type="molecule type" value="Genomic_DNA"/>
</dbReference>
<sequence>MNRPTSPFKPYFFVPLPSPPPPYPLPVRRKSTGIQPSFASNPAVPASGTYEESGNGLRDERKERGIDPGSYEESEDMGGGRAVALNTHSGRRMVYSVAGTVGGRRWIRGIEKSLYGLMLPVIVMIPRKPPMLSPTSPIS</sequence>
<protein>
    <submittedName>
        <fullName evidence="2">Uncharacterized protein</fullName>
    </submittedName>
</protein>
<dbReference type="AlphaFoldDB" id="A0A0C2W8F2"/>
<feature type="compositionally biased region" description="Basic and acidic residues" evidence="1">
    <location>
        <begin position="57"/>
        <end position="66"/>
    </location>
</feature>
<dbReference type="HOGENOM" id="CLU_1846337_0_0_1"/>
<dbReference type="Proteomes" id="UP000054097">
    <property type="component" value="Unassembled WGS sequence"/>
</dbReference>
<keyword evidence="3" id="KW-1185">Reference proteome</keyword>
<evidence type="ECO:0000313" key="3">
    <source>
        <dbReference type="Proteomes" id="UP000054097"/>
    </source>
</evidence>
<gene>
    <name evidence="2" type="ORF">M408DRAFT_281934</name>
</gene>
<proteinExistence type="predicted"/>